<dbReference type="PANTHER" id="PTHR43711">
    <property type="entry name" value="TWO-COMPONENT HISTIDINE KINASE"/>
    <property type="match status" value="1"/>
</dbReference>
<dbReference type="PRINTS" id="PR00344">
    <property type="entry name" value="BCTRLSENSOR"/>
</dbReference>
<comment type="caution">
    <text evidence="8">The sequence shown here is derived from an EMBL/GenBank/DDBJ whole genome shotgun (WGS) entry which is preliminary data.</text>
</comment>
<protein>
    <recommendedName>
        <fullName evidence="2">histidine kinase</fullName>
        <ecNumber evidence="2">2.7.13.3</ecNumber>
    </recommendedName>
</protein>
<keyword evidence="9" id="KW-1185">Reference proteome</keyword>
<dbReference type="InterPro" id="IPR036890">
    <property type="entry name" value="HATPase_C_sf"/>
</dbReference>
<dbReference type="Proteomes" id="UP000294506">
    <property type="component" value="Unassembled WGS sequence"/>
</dbReference>
<dbReference type="InterPro" id="IPR005467">
    <property type="entry name" value="His_kinase_dom"/>
</dbReference>
<dbReference type="GO" id="GO:0000160">
    <property type="term" value="P:phosphorelay signal transduction system"/>
    <property type="evidence" value="ECO:0007669"/>
    <property type="project" value="UniProtKB-KW"/>
</dbReference>
<evidence type="ECO:0000256" key="1">
    <source>
        <dbReference type="ARBA" id="ARBA00000085"/>
    </source>
</evidence>
<dbReference type="InterPro" id="IPR003594">
    <property type="entry name" value="HATPase_dom"/>
</dbReference>
<dbReference type="Pfam" id="PF02518">
    <property type="entry name" value="HATPase_c"/>
    <property type="match status" value="1"/>
</dbReference>
<gene>
    <name evidence="8" type="ORF">EV640_1019</name>
</gene>
<organism evidence="8 9">
    <name type="scientific">Nesterenkonia aurantiaca</name>
    <dbReference type="NCBI Taxonomy" id="1436010"/>
    <lineage>
        <taxon>Bacteria</taxon>
        <taxon>Bacillati</taxon>
        <taxon>Actinomycetota</taxon>
        <taxon>Actinomycetes</taxon>
        <taxon>Micrococcales</taxon>
        <taxon>Micrococcaceae</taxon>
        <taxon>Nesterenkonia</taxon>
    </lineage>
</organism>
<evidence type="ECO:0000256" key="5">
    <source>
        <dbReference type="ARBA" id="ARBA00023012"/>
    </source>
</evidence>
<evidence type="ECO:0000256" key="4">
    <source>
        <dbReference type="ARBA" id="ARBA00022777"/>
    </source>
</evidence>
<dbReference type="PANTHER" id="PTHR43711:SF28">
    <property type="entry name" value="SENSOR HISTIDINE KINASE YXDK"/>
    <property type="match status" value="1"/>
</dbReference>
<dbReference type="SUPFAM" id="SSF55874">
    <property type="entry name" value="ATPase domain of HSP90 chaperone/DNA topoisomerase II/histidine kinase"/>
    <property type="match status" value="1"/>
</dbReference>
<accession>A0A4R7G6T8</accession>
<feature type="region of interest" description="Disordered" evidence="6">
    <location>
        <begin position="120"/>
        <end position="154"/>
    </location>
</feature>
<evidence type="ECO:0000259" key="7">
    <source>
        <dbReference type="PROSITE" id="PS50109"/>
    </source>
</evidence>
<evidence type="ECO:0000256" key="3">
    <source>
        <dbReference type="ARBA" id="ARBA00022679"/>
    </source>
</evidence>
<proteinExistence type="predicted"/>
<keyword evidence="3" id="KW-0808">Transferase</keyword>
<reference evidence="8 9" key="1">
    <citation type="submission" date="2019-03" db="EMBL/GenBank/DDBJ databases">
        <title>Genomic Encyclopedia of Type Strains, Phase III (KMG-III): the genomes of soil and plant-associated and newly described type strains.</title>
        <authorList>
            <person name="Whitman W."/>
        </authorList>
    </citation>
    <scope>NUCLEOTIDE SEQUENCE [LARGE SCALE GENOMIC DNA]</scope>
    <source>
        <strain evidence="8 9">DSM 27373</strain>
    </source>
</reference>
<evidence type="ECO:0000256" key="2">
    <source>
        <dbReference type="ARBA" id="ARBA00012438"/>
    </source>
</evidence>
<dbReference type="Gene3D" id="3.30.565.10">
    <property type="entry name" value="Histidine kinase-like ATPase, C-terminal domain"/>
    <property type="match status" value="1"/>
</dbReference>
<keyword evidence="5" id="KW-0902">Two-component regulatory system</keyword>
<sequence length="154" mass="16462">MESRGEGPAWVDRERLTQAWLQLAANAVKFSAPGSVIALGSEFTAEDMRIFVRDQGQGIAEQDQERIFLRFGRTDPSKPGSGLGLPIVNAIAQAHVGRVELDSAPGVGACFTVIIPLTSPAADQTDPDQSFEQTPEDDGDTAPLPHPIDTRSHG</sequence>
<keyword evidence="4 8" id="KW-0418">Kinase</keyword>
<feature type="domain" description="Histidine kinase" evidence="7">
    <location>
        <begin position="1"/>
        <end position="119"/>
    </location>
</feature>
<name>A0A4R7G6T8_9MICC</name>
<evidence type="ECO:0000313" key="9">
    <source>
        <dbReference type="Proteomes" id="UP000294506"/>
    </source>
</evidence>
<dbReference type="PROSITE" id="PS50109">
    <property type="entry name" value="HIS_KIN"/>
    <property type="match status" value="1"/>
</dbReference>
<dbReference type="AlphaFoldDB" id="A0A4R7G6T8"/>
<dbReference type="RefSeq" id="WP_166645818.1">
    <property type="nucleotide sequence ID" value="NZ_SOAN01000001.1"/>
</dbReference>
<dbReference type="InterPro" id="IPR050736">
    <property type="entry name" value="Sensor_HK_Regulatory"/>
</dbReference>
<dbReference type="GO" id="GO:0004673">
    <property type="term" value="F:protein histidine kinase activity"/>
    <property type="evidence" value="ECO:0007669"/>
    <property type="project" value="UniProtKB-EC"/>
</dbReference>
<dbReference type="EC" id="2.7.13.3" evidence="2"/>
<evidence type="ECO:0000313" key="8">
    <source>
        <dbReference type="EMBL" id="TDS87228.1"/>
    </source>
</evidence>
<comment type="catalytic activity">
    <reaction evidence="1">
        <text>ATP + protein L-histidine = ADP + protein N-phospho-L-histidine.</text>
        <dbReference type="EC" id="2.7.13.3"/>
    </reaction>
</comment>
<evidence type="ECO:0000256" key="6">
    <source>
        <dbReference type="SAM" id="MobiDB-lite"/>
    </source>
</evidence>
<dbReference type="EMBL" id="SOAN01000001">
    <property type="protein sequence ID" value="TDS87228.1"/>
    <property type="molecule type" value="Genomic_DNA"/>
</dbReference>
<dbReference type="SMART" id="SM00387">
    <property type="entry name" value="HATPase_c"/>
    <property type="match status" value="1"/>
</dbReference>
<dbReference type="InterPro" id="IPR004358">
    <property type="entry name" value="Sig_transdc_His_kin-like_C"/>
</dbReference>